<dbReference type="OMA" id="FREDIYW"/>
<evidence type="ECO:0000256" key="3">
    <source>
        <dbReference type="SAM" id="Coils"/>
    </source>
</evidence>
<protein>
    <submittedName>
        <fullName evidence="7">Caspase-1</fullName>
    </submittedName>
</protein>
<dbReference type="InterPro" id="IPR001309">
    <property type="entry name" value="Pept_C14_p20"/>
</dbReference>
<dbReference type="GO" id="GO:0006508">
    <property type="term" value="P:proteolysis"/>
    <property type="evidence" value="ECO:0007669"/>
    <property type="project" value="InterPro"/>
</dbReference>
<evidence type="ECO:0000313" key="6">
    <source>
        <dbReference type="Proteomes" id="UP000694843"/>
    </source>
</evidence>
<dbReference type="PRINTS" id="PR00376">
    <property type="entry name" value="IL1BCENZYME"/>
</dbReference>
<dbReference type="GO" id="GO:0006915">
    <property type="term" value="P:apoptotic process"/>
    <property type="evidence" value="ECO:0007669"/>
    <property type="project" value="TreeGrafter"/>
</dbReference>
<dbReference type="CDD" id="cd00032">
    <property type="entry name" value="CASc"/>
    <property type="match status" value="1"/>
</dbReference>
<organism evidence="6 7">
    <name type="scientific">Hyalella azteca</name>
    <name type="common">Amphipod</name>
    <dbReference type="NCBI Taxonomy" id="294128"/>
    <lineage>
        <taxon>Eukaryota</taxon>
        <taxon>Metazoa</taxon>
        <taxon>Ecdysozoa</taxon>
        <taxon>Arthropoda</taxon>
        <taxon>Crustacea</taxon>
        <taxon>Multicrustacea</taxon>
        <taxon>Malacostraca</taxon>
        <taxon>Eumalacostraca</taxon>
        <taxon>Peracarida</taxon>
        <taxon>Amphipoda</taxon>
        <taxon>Senticaudata</taxon>
        <taxon>Talitrida</taxon>
        <taxon>Talitroidea</taxon>
        <taxon>Hyalellidae</taxon>
        <taxon>Hyalella</taxon>
    </lineage>
</organism>
<dbReference type="Gene3D" id="3.40.50.1460">
    <property type="match status" value="1"/>
</dbReference>
<dbReference type="PANTHER" id="PTHR10454:SF232">
    <property type="entry name" value="AT03047P-RELATED"/>
    <property type="match status" value="1"/>
</dbReference>
<dbReference type="InterPro" id="IPR002398">
    <property type="entry name" value="Pept_C14"/>
</dbReference>
<reference evidence="7" key="1">
    <citation type="submission" date="2025-08" db="UniProtKB">
        <authorList>
            <consortium name="RefSeq"/>
        </authorList>
    </citation>
    <scope>IDENTIFICATION</scope>
    <source>
        <tissue evidence="7">Whole organism</tissue>
    </source>
</reference>
<dbReference type="OrthoDB" id="6116485at2759"/>
<dbReference type="RefSeq" id="XP_018010990.1">
    <property type="nucleotide sequence ID" value="XM_018155501.2"/>
</dbReference>
<feature type="coiled-coil region" evidence="3">
    <location>
        <begin position="22"/>
        <end position="53"/>
    </location>
</feature>
<dbReference type="SMART" id="SM00115">
    <property type="entry name" value="CASc"/>
    <property type="match status" value="1"/>
</dbReference>
<sequence length="449" mass="51133">MDSQFINDGKEFGYTGEELRKYVFTRKEEQRLIEEREREERKTAKEVQREKRAHELVIKKQALKLAKFKAADAETVANRSVTATSDFYLTMVMMISMRKSPIKSLIYNDGNDVSVNRQTFEKMRDIDCCSHSVTMFAQQNGFANYRGPTSEVLPDTKQQPDDVDRIKFGRTKEVEGRPVNISTLTLADDEFYNMNHKRRGDCIIFSHDKYDSKMPLGQRENSSADAKLCQKTFQELGFEVQIHKNQKKKDLLDILQKESERDHSDCDALVIVFMSHGGNDEGLEYLCAYDDKFRTTKLWEPFTGDKCPTLAGKPKLFFIQACRGDKIDKGVGLRVTTDSIAFTAEEYVVPAHADLLVMWGSFEGLFSFRSSRGGINGSVFLHHLSLALKEEGTSTPLMDILIKVIRRVALDFESKVGAGHALDCNKQVPHISCTLTRKLLFTKPSKLQS</sequence>
<dbReference type="InterPro" id="IPR033139">
    <property type="entry name" value="Caspase_cys_AS"/>
</dbReference>
<comment type="similarity">
    <text evidence="1 2">Belongs to the peptidase C14A family.</text>
</comment>
<dbReference type="GO" id="GO:0043525">
    <property type="term" value="P:positive regulation of neuron apoptotic process"/>
    <property type="evidence" value="ECO:0007669"/>
    <property type="project" value="TreeGrafter"/>
</dbReference>
<dbReference type="Pfam" id="PF00656">
    <property type="entry name" value="Peptidase_C14"/>
    <property type="match status" value="1"/>
</dbReference>
<dbReference type="InterPro" id="IPR011600">
    <property type="entry name" value="Pept_C14_caspase"/>
</dbReference>
<keyword evidence="6" id="KW-1185">Reference proteome</keyword>
<dbReference type="SUPFAM" id="SSF52129">
    <property type="entry name" value="Caspase-like"/>
    <property type="match status" value="1"/>
</dbReference>
<keyword evidence="3" id="KW-0175">Coiled coil</keyword>
<feature type="domain" description="Caspase family p10" evidence="4">
    <location>
        <begin position="345"/>
        <end position="443"/>
    </location>
</feature>
<dbReference type="PROSITE" id="PS50207">
    <property type="entry name" value="CASPASE_P10"/>
    <property type="match status" value="1"/>
</dbReference>
<evidence type="ECO:0000259" key="4">
    <source>
        <dbReference type="PROSITE" id="PS50207"/>
    </source>
</evidence>
<dbReference type="KEGG" id="hazt:108668313"/>
<accession>A0A8B7NBM4</accession>
<dbReference type="InterPro" id="IPR002138">
    <property type="entry name" value="Pept_C14_p10"/>
</dbReference>
<dbReference type="GO" id="GO:0004197">
    <property type="term" value="F:cysteine-type endopeptidase activity"/>
    <property type="evidence" value="ECO:0007669"/>
    <property type="project" value="InterPro"/>
</dbReference>
<dbReference type="Proteomes" id="UP000694843">
    <property type="component" value="Unplaced"/>
</dbReference>
<dbReference type="GO" id="GO:0005737">
    <property type="term" value="C:cytoplasm"/>
    <property type="evidence" value="ECO:0007669"/>
    <property type="project" value="TreeGrafter"/>
</dbReference>
<dbReference type="PANTHER" id="PTHR10454">
    <property type="entry name" value="CASPASE"/>
    <property type="match status" value="1"/>
</dbReference>
<dbReference type="AlphaFoldDB" id="A0A8B7NBM4"/>
<gene>
    <name evidence="7" type="primary">LOC108668313</name>
</gene>
<dbReference type="InterPro" id="IPR029030">
    <property type="entry name" value="Caspase-like_dom_sf"/>
</dbReference>
<evidence type="ECO:0000256" key="1">
    <source>
        <dbReference type="ARBA" id="ARBA00010134"/>
    </source>
</evidence>
<feature type="domain" description="Caspase family p20" evidence="5">
    <location>
        <begin position="198"/>
        <end position="326"/>
    </location>
</feature>
<evidence type="ECO:0000256" key="2">
    <source>
        <dbReference type="RuleBase" id="RU003971"/>
    </source>
</evidence>
<evidence type="ECO:0000313" key="7">
    <source>
        <dbReference type="RefSeq" id="XP_018010990.1"/>
    </source>
</evidence>
<dbReference type="GeneID" id="108668313"/>
<evidence type="ECO:0000259" key="5">
    <source>
        <dbReference type="PROSITE" id="PS50208"/>
    </source>
</evidence>
<proteinExistence type="inferred from homology"/>
<dbReference type="PROSITE" id="PS50208">
    <property type="entry name" value="CASPASE_P20"/>
    <property type="match status" value="1"/>
</dbReference>
<dbReference type="InterPro" id="IPR015917">
    <property type="entry name" value="Pept_C14A"/>
</dbReference>
<name>A0A8B7NBM4_HYAAZ</name>
<dbReference type="PROSITE" id="PS01122">
    <property type="entry name" value="CASPASE_CYS"/>
    <property type="match status" value="1"/>
</dbReference>